<dbReference type="Gene3D" id="1.20.1420.10">
    <property type="entry name" value="Talin, central domain"/>
    <property type="match status" value="7"/>
</dbReference>
<dbReference type="Pfam" id="PF25177">
    <property type="entry name" value="Talin_VBS2"/>
    <property type="match status" value="1"/>
</dbReference>
<dbReference type="GO" id="GO:0051015">
    <property type="term" value="F:actin filament binding"/>
    <property type="evidence" value="ECO:0007669"/>
    <property type="project" value="InterPro"/>
</dbReference>
<dbReference type="GO" id="GO:0098609">
    <property type="term" value="P:cell-cell adhesion"/>
    <property type="evidence" value="ECO:0007669"/>
    <property type="project" value="TreeGrafter"/>
</dbReference>
<dbReference type="SUPFAM" id="SSF109885">
    <property type="entry name" value="I/LWEQ domain"/>
    <property type="match status" value="4"/>
</dbReference>
<evidence type="ECO:0000256" key="3">
    <source>
        <dbReference type="SAM" id="Coils"/>
    </source>
</evidence>
<dbReference type="InterPro" id="IPR036723">
    <property type="entry name" value="Alpha-catenin/vinculin-like_sf"/>
</dbReference>
<dbReference type="FunFam" id="1.20.1420.10:FF:000002">
    <property type="entry name" value="Talin 2"/>
    <property type="match status" value="1"/>
</dbReference>
<comment type="subcellular location">
    <subcellularLocation>
        <location evidence="1">Cytoplasm</location>
    </subcellularLocation>
</comment>
<dbReference type="Pfam" id="PF21865">
    <property type="entry name" value="TLN1-like_RS"/>
    <property type="match status" value="3"/>
</dbReference>
<dbReference type="Pfam" id="PF21692">
    <property type="entry name" value="Talin_R4"/>
    <property type="match status" value="1"/>
</dbReference>
<reference evidence="5" key="1">
    <citation type="submission" date="2020-06" db="EMBL/GenBank/DDBJ databases">
        <title>Draft genome of Bugula neritina, a colonial animal packing powerful symbionts and potential medicines.</title>
        <authorList>
            <person name="Rayko M."/>
        </authorList>
    </citation>
    <scope>NUCLEOTIDE SEQUENCE [LARGE SCALE GENOMIC DNA]</scope>
    <source>
        <strain evidence="5">Kwan_BN1</strain>
    </source>
</reference>
<dbReference type="GO" id="GO:0005200">
    <property type="term" value="F:structural constituent of cytoskeleton"/>
    <property type="evidence" value="ECO:0007669"/>
    <property type="project" value="InterPro"/>
</dbReference>
<protein>
    <submittedName>
        <fullName evidence="5">TLN1</fullName>
    </submittedName>
</protein>
<dbReference type="Gene3D" id="1.20.120.230">
    <property type="entry name" value="Alpha-catenin/vinculin-like"/>
    <property type="match status" value="5"/>
</dbReference>
<feature type="coiled-coil region" evidence="3">
    <location>
        <begin position="1932"/>
        <end position="1959"/>
    </location>
</feature>
<dbReference type="InterPro" id="IPR036476">
    <property type="entry name" value="Talin_cent_sf"/>
</dbReference>
<evidence type="ECO:0000256" key="1">
    <source>
        <dbReference type="ARBA" id="ARBA00004496"/>
    </source>
</evidence>
<dbReference type="SUPFAM" id="SSF47220">
    <property type="entry name" value="alpha-catenin/vinculin-like"/>
    <property type="match status" value="4"/>
</dbReference>
<dbReference type="SMART" id="SM00307">
    <property type="entry name" value="ILWEQ"/>
    <property type="match status" value="1"/>
</dbReference>
<accession>A0A7J7JR58</accession>
<dbReference type="Pfam" id="PF01608">
    <property type="entry name" value="I_LWEQ"/>
    <property type="match status" value="1"/>
</dbReference>
<dbReference type="InterPro" id="IPR015224">
    <property type="entry name" value="Talin_cent"/>
</dbReference>
<dbReference type="FunFam" id="1.20.1410.10:FF:000001">
    <property type="entry name" value="Talin 2"/>
    <property type="match status" value="1"/>
</dbReference>
<dbReference type="Proteomes" id="UP000593567">
    <property type="component" value="Unassembled WGS sequence"/>
</dbReference>
<evidence type="ECO:0000259" key="4">
    <source>
        <dbReference type="PROSITE" id="PS50945"/>
    </source>
</evidence>
<comment type="caution">
    <text evidence="5">The sequence shown here is derived from an EMBL/GenBank/DDBJ whole genome shotgun (WGS) entry which is preliminary data.</text>
</comment>
<proteinExistence type="predicted"/>
<keyword evidence="6" id="KW-1185">Reference proteome</keyword>
<evidence type="ECO:0000313" key="6">
    <source>
        <dbReference type="Proteomes" id="UP000593567"/>
    </source>
</evidence>
<dbReference type="EMBL" id="VXIV02001951">
    <property type="protein sequence ID" value="KAF6028435.1"/>
    <property type="molecule type" value="Genomic_DNA"/>
</dbReference>
<gene>
    <name evidence="5" type="ORF">EB796_013253</name>
</gene>
<dbReference type="InterPro" id="IPR049108">
    <property type="entry name" value="Talin_R4"/>
</dbReference>
<dbReference type="InterPro" id="IPR054060">
    <property type="entry name" value="TLN1-like_RS"/>
</dbReference>
<name>A0A7J7JR58_BUGNE</name>
<dbReference type="OrthoDB" id="10262320at2759"/>
<dbReference type="PANTHER" id="PTHR19981:SF1">
    <property type="entry name" value="RHEA, ISOFORM B"/>
    <property type="match status" value="1"/>
</dbReference>
<dbReference type="GO" id="GO:0005737">
    <property type="term" value="C:cytoplasm"/>
    <property type="evidence" value="ECO:0007669"/>
    <property type="project" value="UniProtKB-SubCell"/>
</dbReference>
<dbReference type="GO" id="GO:0005178">
    <property type="term" value="F:integrin binding"/>
    <property type="evidence" value="ECO:0007669"/>
    <property type="project" value="TreeGrafter"/>
</dbReference>
<dbReference type="Pfam" id="PF08913">
    <property type="entry name" value="VBS"/>
    <property type="match status" value="1"/>
</dbReference>
<dbReference type="Pfam" id="PF21896">
    <property type="entry name" value="Talin_IBS2B"/>
    <property type="match status" value="4"/>
</dbReference>
<dbReference type="PROSITE" id="PS50945">
    <property type="entry name" value="I_LWEQ"/>
    <property type="match status" value="1"/>
</dbReference>
<sequence length="1973" mass="207493">MISSNMHGLSRDVKMIAALRNEEGGNGQTLLDAARKMTGALSDLLNAAQPDSKEPRTALLGAATKVGEASGDIIRDVGYSDGEDTSYEDALLALAKAVANATANLVLKAKAVANNTAEQELQNSVISSATQCALATSQLVGCTKVAAPTIGNPACQEQVVDAAKLVARSVEVVIQNGQEACQDAGLMDDLAGAAQQVSQALNALLNHIKHRGQLDDDAVDAIFNATDKLFNSMGDAPEMVRQARSVAQASSTLVSAIKGEAMEQTDSDLQKRLLAAAQALADATYKMVDAAKGCAGNPNDSRQQQTLCTAAEDLRSATNAAAYNALKKKQLQRLQSAAGQACSGATQLSSASEAAAYFNRNQPSQLELSSQSKVVVDHIPVLVAAMRDVSRNPESVQAVRTLIESSKALILPGGKMCAAAKAAVPTIGDQAAQVSVSNATRQFAVALAELKAAANSAEEVCGGRQIEGAVEQVRGLETELQDMGRAALEGALAPLPGESAESCAIQLSHASKSVGAAMAALLTAAAQGNEEYTCNAAQDIASALKQLVSAVRGVCATSDNPETVRALVESTGDVLDKSSRLLEEANRALSDPNNRDNQTRLAQVAKAVSVSLNSCVNCLPGQRDIDNVLRAINDSQGLLAAGQFPPADGRSYSTLQNSLVGSASQLNAAAAEIVTAARGTPQQLASSSNTYSTSYNAFIMDGMTVAGANKDSQAQQLIVGGLKGVSVVSSKLLLAAKSLHSDPTAPNAKNLLAQAARNVTESINSLIDTCTTAAPGQKECDSALREMQSAATLLDTPNEPVNDNSYFQCLDTVVDKSGVLGQAMTGIATYSREANMESFCVSVRQFSSSVCTLTESAAQSAYLVGIADKASEPGKPGLVDQSQFSRANQAIQQACQTLSSPTSSQSQVLSAATVVAKHTSALCNACRIASGKTNNPVAKRQFVQSAKDVANNTAHLVKSIKVLDSDFTPENKQLCAETSRPLIDAVEKLTTYGSSPEFASIPARISKEAEAEARRAQEPIIEAGREMIESSSKMVVSAKKLAATPRDPSTYQTFSSHSKTLSDAMKKLITAIRESAPGQRESDQAVESLSSWVKDLDAAAFAVMSQSLTPREVNTVQGFQEQVISSCKQILANVDPLVHAAKNEAETLGHRVTLISNYFDPLTEGGIGCASKMYNSRQQSAILEQTKSVAESGLQLVYLAKESGGNSKAVQVHTAMDKAASHLKEVTQDLLKSMEEAASAGGAVTAMIDNISKAVAKTEFQTAAVTPGISFVDYQTSMVQLCKRIAQLSQEMVGKSSTPETAAELGHVANTLTKQYSDLVEKLQGACGVSPSSEVAARLKSRVQDLGNSCMQLVQKAGTVQNNPTDSYSKRELADNARQVSEKVSYVMAALQDSSRGTQACINAASVVSGIIGDLDTTIMFATAGTLSSESDRDTFTDHREGILKTAKTLVEDTKTLVNGANSSNQEALAEAAQKAAKTISGLAEVVKLGAASIGSDQPEAQVLLINSVKDVASALAELIACTKNATGKPPGDPSMDALKESAKVMVHNVTSLLKTVKTVEDEAARGTRALESTIEALRQEIKSFDSPDRVDKVATAEDVIRCTKPITTATAKTVAAGNSCRQEDVISASNTGRKAVCDLLVVCKAAVQEAENEQIKKQTLSSAKHTAESYLALLSNIGDIIHEPARGDLKLRMRDLSKVVAQSVGELVKSCEALKARGHLSGSDFVDPDDPTVVAEIELLGAAKSIEAAAKKLMQLKPRASAKEANEDLNFDEQILEACKSIATATSALVKSATAAQRELVSQGRMSMSFNRYMPDEDGQWSQGLISAARMVAAATHSLCEAANAMVQGHASEEQLISSAKQVAGSTAHLLVACKVKADPDSVAMKRLQAAGNAVKRATEALVKSAQQVREREDEANVQVNKRMVGGVAQLIDVQAEVLEKEKELMKAREKLAALRKEKYKHAELDDSDRMF</sequence>
<dbReference type="InterPro" id="IPR015009">
    <property type="entry name" value="Vinculin-bd_dom"/>
</dbReference>
<organism evidence="5 6">
    <name type="scientific">Bugula neritina</name>
    <name type="common">Brown bryozoan</name>
    <name type="synonym">Sertularia neritina</name>
    <dbReference type="NCBI Taxonomy" id="10212"/>
    <lineage>
        <taxon>Eukaryota</taxon>
        <taxon>Metazoa</taxon>
        <taxon>Spiralia</taxon>
        <taxon>Lophotrochozoa</taxon>
        <taxon>Bryozoa</taxon>
        <taxon>Gymnolaemata</taxon>
        <taxon>Cheilostomatida</taxon>
        <taxon>Flustrina</taxon>
        <taxon>Buguloidea</taxon>
        <taxon>Bugulidae</taxon>
        <taxon>Bugula</taxon>
    </lineage>
</organism>
<evidence type="ECO:0000256" key="2">
    <source>
        <dbReference type="ARBA" id="ARBA00022490"/>
    </source>
</evidence>
<evidence type="ECO:0000313" key="5">
    <source>
        <dbReference type="EMBL" id="KAF6028435.1"/>
    </source>
</evidence>
<dbReference type="GO" id="GO:0005886">
    <property type="term" value="C:plasma membrane"/>
    <property type="evidence" value="ECO:0007669"/>
    <property type="project" value="TreeGrafter"/>
</dbReference>
<dbReference type="InterPro" id="IPR057346">
    <property type="entry name" value="Talin1/2_VBS2"/>
</dbReference>
<dbReference type="Gene3D" id="1.20.1410.10">
    <property type="entry name" value="I/LWEQ domain"/>
    <property type="match status" value="1"/>
</dbReference>
<dbReference type="PANTHER" id="PTHR19981">
    <property type="entry name" value="TALIN"/>
    <property type="match status" value="1"/>
</dbReference>
<dbReference type="InterPro" id="IPR054082">
    <property type="entry name" value="Talin_IBS2B"/>
</dbReference>
<dbReference type="InterPro" id="IPR002558">
    <property type="entry name" value="ILWEQ_dom"/>
</dbReference>
<dbReference type="CDD" id="cd12150">
    <property type="entry name" value="talin-RS"/>
    <property type="match status" value="1"/>
</dbReference>
<dbReference type="FunFam" id="1.20.120.230:FF:000002">
    <property type="entry name" value="Talin 2"/>
    <property type="match status" value="1"/>
</dbReference>
<dbReference type="InterPro" id="IPR035964">
    <property type="entry name" value="I/LWEQ_dom_sf"/>
</dbReference>
<dbReference type="InterPro" id="IPR037438">
    <property type="entry name" value="Talin1/2-RS"/>
</dbReference>
<dbReference type="GO" id="GO:0005925">
    <property type="term" value="C:focal adhesion"/>
    <property type="evidence" value="ECO:0007669"/>
    <property type="project" value="InterPro"/>
</dbReference>
<dbReference type="GO" id="GO:0030036">
    <property type="term" value="P:actin cytoskeleton organization"/>
    <property type="evidence" value="ECO:0007669"/>
    <property type="project" value="TreeGrafter"/>
</dbReference>
<keyword evidence="3" id="KW-0175">Coiled coil</keyword>
<dbReference type="GO" id="GO:0001726">
    <property type="term" value="C:ruffle"/>
    <property type="evidence" value="ECO:0007669"/>
    <property type="project" value="InterPro"/>
</dbReference>
<feature type="domain" description="I/LWEQ" evidence="4">
    <location>
        <begin position="1724"/>
        <end position="1964"/>
    </location>
</feature>
<keyword evidence="2" id="KW-0963">Cytoplasm</keyword>
<dbReference type="SUPFAM" id="SSF109880">
    <property type="entry name" value="A middle domain of Talin 1"/>
    <property type="match status" value="1"/>
</dbReference>
<dbReference type="Pfam" id="PF09141">
    <property type="entry name" value="Talin_middle"/>
    <property type="match status" value="1"/>
</dbReference>